<keyword evidence="4" id="KW-0472">Membrane</keyword>
<dbReference type="PROSITE" id="PS51421">
    <property type="entry name" value="RAS"/>
    <property type="match status" value="1"/>
</dbReference>
<evidence type="ECO:0000256" key="5">
    <source>
        <dbReference type="ARBA" id="ARBA00023288"/>
    </source>
</evidence>
<dbReference type="GO" id="GO:0012505">
    <property type="term" value="C:endomembrane system"/>
    <property type="evidence" value="ECO:0007669"/>
    <property type="project" value="UniProtKB-SubCell"/>
</dbReference>
<dbReference type="Pfam" id="PF00071">
    <property type="entry name" value="Ras"/>
    <property type="match status" value="1"/>
</dbReference>
<dbReference type="PRINTS" id="PR00449">
    <property type="entry name" value="RASTRNSFRMNG"/>
</dbReference>
<dbReference type="EMBL" id="CACRZD030000005">
    <property type="protein sequence ID" value="CAA6659856.1"/>
    <property type="molecule type" value="Genomic_DNA"/>
</dbReference>
<organism evidence="8">
    <name type="scientific">Spirodela intermedia</name>
    <name type="common">Intermediate duckweed</name>
    <dbReference type="NCBI Taxonomy" id="51605"/>
    <lineage>
        <taxon>Eukaryota</taxon>
        <taxon>Viridiplantae</taxon>
        <taxon>Streptophyta</taxon>
        <taxon>Embryophyta</taxon>
        <taxon>Tracheophyta</taxon>
        <taxon>Spermatophyta</taxon>
        <taxon>Magnoliopsida</taxon>
        <taxon>Liliopsida</taxon>
        <taxon>Araceae</taxon>
        <taxon>Lemnoideae</taxon>
        <taxon>Spirodela</taxon>
    </lineage>
</organism>
<evidence type="ECO:0000256" key="7">
    <source>
        <dbReference type="ARBA" id="ARBA00037868"/>
    </source>
</evidence>
<dbReference type="SMART" id="SM00174">
    <property type="entry name" value="RHO"/>
    <property type="match status" value="1"/>
</dbReference>
<dbReference type="AlphaFoldDB" id="A0A7I8IQP6"/>
<accession>A0A7I8IQP6</accession>
<dbReference type="NCBIfam" id="TIGR00231">
    <property type="entry name" value="small_GTP"/>
    <property type="match status" value="1"/>
</dbReference>
<keyword evidence="3" id="KW-0342">GTP-binding</keyword>
<evidence type="ECO:0000256" key="2">
    <source>
        <dbReference type="ARBA" id="ARBA00022741"/>
    </source>
</evidence>
<dbReference type="SMART" id="SM00176">
    <property type="entry name" value="RAN"/>
    <property type="match status" value="1"/>
</dbReference>
<gene>
    <name evidence="8" type="ORF">SI7747_05006276</name>
</gene>
<keyword evidence="6" id="KW-0636">Prenylation</keyword>
<dbReference type="FunFam" id="3.40.50.300:FF:000274">
    <property type="entry name" value="ras-related protein RABA5a"/>
    <property type="match status" value="1"/>
</dbReference>
<comment type="subcellular location">
    <subcellularLocation>
        <location evidence="7">Endomembrane system</location>
        <topology evidence="7">Lipid-anchor</topology>
    </subcellularLocation>
</comment>
<dbReference type="InterPro" id="IPR050209">
    <property type="entry name" value="Rab_GTPases_membrane_traffic"/>
</dbReference>
<evidence type="ECO:0000256" key="4">
    <source>
        <dbReference type="ARBA" id="ARBA00023136"/>
    </source>
</evidence>
<dbReference type="GO" id="GO:0005525">
    <property type="term" value="F:GTP binding"/>
    <property type="evidence" value="ECO:0007669"/>
    <property type="project" value="UniProtKB-KW"/>
</dbReference>
<dbReference type="SMART" id="SM00173">
    <property type="entry name" value="RAS"/>
    <property type="match status" value="1"/>
</dbReference>
<dbReference type="PANTHER" id="PTHR47979">
    <property type="entry name" value="DRAB11-RELATED"/>
    <property type="match status" value="1"/>
</dbReference>
<evidence type="ECO:0000313" key="9">
    <source>
        <dbReference type="Proteomes" id="UP001189122"/>
    </source>
</evidence>
<comment type="similarity">
    <text evidence="1">Belongs to the small GTPase superfamily. Rab family.</text>
</comment>
<evidence type="ECO:0000313" key="8">
    <source>
        <dbReference type="EMBL" id="CAA2620107.1"/>
    </source>
</evidence>
<keyword evidence="2" id="KW-0547">Nucleotide-binding</keyword>
<evidence type="ECO:0000256" key="3">
    <source>
        <dbReference type="ARBA" id="ARBA00023134"/>
    </source>
</evidence>
<reference evidence="8 9" key="1">
    <citation type="submission" date="2019-12" db="EMBL/GenBank/DDBJ databases">
        <authorList>
            <person name="Scholz U."/>
            <person name="Mascher M."/>
            <person name="Fiebig A."/>
        </authorList>
    </citation>
    <scope>NUCLEOTIDE SEQUENCE</scope>
</reference>
<evidence type="ECO:0000256" key="6">
    <source>
        <dbReference type="ARBA" id="ARBA00023289"/>
    </source>
</evidence>
<dbReference type="InterPro" id="IPR027417">
    <property type="entry name" value="P-loop_NTPase"/>
</dbReference>
<keyword evidence="5" id="KW-0449">Lipoprotein</keyword>
<dbReference type="SUPFAM" id="SSF52540">
    <property type="entry name" value="P-loop containing nucleoside triphosphate hydrolases"/>
    <property type="match status" value="1"/>
</dbReference>
<sequence length="197" mass="21507">MDYVFKMVVIGDSAVGKSQLLARFSKNEFNADGRATVGKLVKAQIWDTAGQERYRAVTSAYYRGALGALIVYDITSAASFEQVPRWLEDLRAYADPGMVVLLAGNKCDLGELRAVPTAVGRELAEREGLLFLETSALDATNVEKAFLTVLEQIFYRGAGRRSLAGDERPAMVLEASSFKGTKLELPETGRRPGCCSQ</sequence>
<keyword evidence="9" id="KW-1185">Reference proteome</keyword>
<dbReference type="Proteomes" id="UP001189122">
    <property type="component" value="Unassembled WGS sequence"/>
</dbReference>
<dbReference type="Gene3D" id="3.40.50.300">
    <property type="entry name" value="P-loop containing nucleotide triphosphate hydrolases"/>
    <property type="match status" value="1"/>
</dbReference>
<dbReference type="InterPro" id="IPR001806">
    <property type="entry name" value="Small_GTPase"/>
</dbReference>
<dbReference type="InterPro" id="IPR005225">
    <property type="entry name" value="Small_GTP-bd"/>
</dbReference>
<evidence type="ECO:0000256" key="1">
    <source>
        <dbReference type="ARBA" id="ARBA00006270"/>
    </source>
</evidence>
<dbReference type="SMART" id="SM00175">
    <property type="entry name" value="RAB"/>
    <property type="match status" value="1"/>
</dbReference>
<dbReference type="PROSITE" id="PS51419">
    <property type="entry name" value="RAB"/>
    <property type="match status" value="1"/>
</dbReference>
<protein>
    <submittedName>
        <fullName evidence="8">Uncharacterized protein</fullName>
    </submittedName>
</protein>
<dbReference type="EMBL" id="LR743592">
    <property type="protein sequence ID" value="CAA2620107.1"/>
    <property type="molecule type" value="Genomic_DNA"/>
</dbReference>
<proteinExistence type="inferred from homology"/>
<dbReference type="GO" id="GO:0003924">
    <property type="term" value="F:GTPase activity"/>
    <property type="evidence" value="ECO:0007669"/>
    <property type="project" value="InterPro"/>
</dbReference>
<name>A0A7I8IQP6_SPIIN</name>